<evidence type="ECO:0000259" key="1">
    <source>
        <dbReference type="Pfam" id="PF06985"/>
    </source>
</evidence>
<feature type="domain" description="Heterokaryon incompatibility" evidence="1">
    <location>
        <begin position="258"/>
        <end position="392"/>
    </location>
</feature>
<protein>
    <submittedName>
        <fullName evidence="2">Heterokaryon incompatibility protein-domain-containing protein</fullName>
    </submittedName>
</protein>
<proteinExistence type="predicted"/>
<keyword evidence="3" id="KW-1185">Reference proteome</keyword>
<name>A0AAV9GR69_9PEZI</name>
<evidence type="ECO:0000313" key="2">
    <source>
        <dbReference type="EMBL" id="KAK4449833.1"/>
    </source>
</evidence>
<dbReference type="PANTHER" id="PTHR33112:SF16">
    <property type="entry name" value="HETEROKARYON INCOMPATIBILITY DOMAIN-CONTAINING PROTEIN"/>
    <property type="match status" value="1"/>
</dbReference>
<sequence length="673" mass="74071">MASLGGSSVGPTFQTLSEALASMNLQGSVQPGSTIYTIRGGRSFEIDGKFYDVDGPELGIDDGRYTDKDLCSYCRGITAAALASAEGYLHVPSFESLYEVGSHEKCGICNRIRTIIQSPGLVEKVKGLKNGKRPSPVRLKLVHPWEREGITGSCISLHIDYIEATSMQALFYVRCMEGDPAQNQVTKIRNLDHTGSSASADTLRTWYRKCTKFHQCSSPFTLTRSLQDERPKRLLQFSSSPDKSHCLTKANEAERLKGVPLDALPKTFREAITICLWLDIGHLWIDSLCIIQDSQEDWIEESKKMGGIYANSAITIAADAAKDSSGGCFNEKSKNQLDDDSKTWVARVTNKLPGWGDEESTFLIYPFSFGTGAAIPAIENSVLATRAWTFQERILPPRIVHCTSTQLFWECRQCYRAEDNIEHWQPDRIQTLPGLIKRVGNVEPWSYNARSGLQLLAERAILLWYKEIIPKHYSGRSLTYATDKLVAISGIARAIDSAMPPAPSVRLGNATYPSTQYLCGLWRSNIAQALVFFRDSQVNPGPPPHAAANPPKYHCPTWSWPPIPSRSIGLFSTKLAPPTSSASTAASWISAPAATLTVKRLEDDEIPINYDWLLDDAGVPVGFCCLDYDDPGITEVEVLLCFVLKTAQPALGYTKLGGYVLMVVPLGGAGGNR</sequence>
<reference evidence="2" key="1">
    <citation type="journal article" date="2023" name="Mol. Phylogenet. Evol.">
        <title>Genome-scale phylogeny and comparative genomics of the fungal order Sordariales.</title>
        <authorList>
            <person name="Hensen N."/>
            <person name="Bonometti L."/>
            <person name="Westerberg I."/>
            <person name="Brannstrom I.O."/>
            <person name="Guillou S."/>
            <person name="Cros-Aarteil S."/>
            <person name="Calhoun S."/>
            <person name="Haridas S."/>
            <person name="Kuo A."/>
            <person name="Mondo S."/>
            <person name="Pangilinan J."/>
            <person name="Riley R."/>
            <person name="LaButti K."/>
            <person name="Andreopoulos B."/>
            <person name="Lipzen A."/>
            <person name="Chen C."/>
            <person name="Yan M."/>
            <person name="Daum C."/>
            <person name="Ng V."/>
            <person name="Clum A."/>
            <person name="Steindorff A."/>
            <person name="Ohm R.A."/>
            <person name="Martin F."/>
            <person name="Silar P."/>
            <person name="Natvig D.O."/>
            <person name="Lalanne C."/>
            <person name="Gautier V."/>
            <person name="Ament-Velasquez S.L."/>
            <person name="Kruys A."/>
            <person name="Hutchinson M.I."/>
            <person name="Powell A.J."/>
            <person name="Barry K."/>
            <person name="Miller A.N."/>
            <person name="Grigoriev I.V."/>
            <person name="Debuchy R."/>
            <person name="Gladieux P."/>
            <person name="Hiltunen Thoren M."/>
            <person name="Johannesson H."/>
        </authorList>
    </citation>
    <scope>NUCLEOTIDE SEQUENCE</scope>
    <source>
        <strain evidence="2">PSN243</strain>
    </source>
</reference>
<dbReference type="PANTHER" id="PTHR33112">
    <property type="entry name" value="DOMAIN PROTEIN, PUTATIVE-RELATED"/>
    <property type="match status" value="1"/>
</dbReference>
<dbReference type="AlphaFoldDB" id="A0AAV9GR69"/>
<comment type="caution">
    <text evidence="2">The sequence shown here is derived from an EMBL/GenBank/DDBJ whole genome shotgun (WGS) entry which is preliminary data.</text>
</comment>
<dbReference type="InterPro" id="IPR010730">
    <property type="entry name" value="HET"/>
</dbReference>
<evidence type="ECO:0000313" key="3">
    <source>
        <dbReference type="Proteomes" id="UP001321760"/>
    </source>
</evidence>
<gene>
    <name evidence="2" type="ORF">QBC34DRAFT_494262</name>
</gene>
<dbReference type="Pfam" id="PF06985">
    <property type="entry name" value="HET"/>
    <property type="match status" value="1"/>
</dbReference>
<accession>A0AAV9GR69</accession>
<reference evidence="2" key="2">
    <citation type="submission" date="2023-05" db="EMBL/GenBank/DDBJ databases">
        <authorList>
            <consortium name="Lawrence Berkeley National Laboratory"/>
            <person name="Steindorff A."/>
            <person name="Hensen N."/>
            <person name="Bonometti L."/>
            <person name="Westerberg I."/>
            <person name="Brannstrom I.O."/>
            <person name="Guillou S."/>
            <person name="Cros-Aarteil S."/>
            <person name="Calhoun S."/>
            <person name="Haridas S."/>
            <person name="Kuo A."/>
            <person name="Mondo S."/>
            <person name="Pangilinan J."/>
            <person name="Riley R."/>
            <person name="Labutti K."/>
            <person name="Andreopoulos B."/>
            <person name="Lipzen A."/>
            <person name="Chen C."/>
            <person name="Yanf M."/>
            <person name="Daum C."/>
            <person name="Ng V."/>
            <person name="Clum A."/>
            <person name="Ohm R."/>
            <person name="Martin F."/>
            <person name="Silar P."/>
            <person name="Natvig D."/>
            <person name="Lalanne C."/>
            <person name="Gautier V."/>
            <person name="Ament-Velasquez S.L."/>
            <person name="Kruys A."/>
            <person name="Hutchinson M.I."/>
            <person name="Powell A.J."/>
            <person name="Barry K."/>
            <person name="Miller A.N."/>
            <person name="Grigoriev I.V."/>
            <person name="Debuchy R."/>
            <person name="Gladieux P."/>
            <person name="Thoren M.H."/>
            <person name="Johannesson H."/>
        </authorList>
    </citation>
    <scope>NUCLEOTIDE SEQUENCE</scope>
    <source>
        <strain evidence="2">PSN243</strain>
    </source>
</reference>
<dbReference type="EMBL" id="MU865935">
    <property type="protein sequence ID" value="KAK4449833.1"/>
    <property type="molecule type" value="Genomic_DNA"/>
</dbReference>
<organism evidence="2 3">
    <name type="scientific">Podospora aff. communis PSN243</name>
    <dbReference type="NCBI Taxonomy" id="3040156"/>
    <lineage>
        <taxon>Eukaryota</taxon>
        <taxon>Fungi</taxon>
        <taxon>Dikarya</taxon>
        <taxon>Ascomycota</taxon>
        <taxon>Pezizomycotina</taxon>
        <taxon>Sordariomycetes</taxon>
        <taxon>Sordariomycetidae</taxon>
        <taxon>Sordariales</taxon>
        <taxon>Podosporaceae</taxon>
        <taxon>Podospora</taxon>
    </lineage>
</organism>
<dbReference type="Proteomes" id="UP001321760">
    <property type="component" value="Unassembled WGS sequence"/>
</dbReference>